<dbReference type="PRINTS" id="PR00463">
    <property type="entry name" value="EP450I"/>
</dbReference>
<dbReference type="InterPro" id="IPR002401">
    <property type="entry name" value="Cyt_P450_E_grp-I"/>
</dbReference>
<evidence type="ECO:0008006" key="13">
    <source>
        <dbReference type="Google" id="ProtNLM"/>
    </source>
</evidence>
<feature type="binding site" description="axial binding residue" evidence="8">
    <location>
        <position position="444"/>
    </location>
    <ligand>
        <name>heme</name>
        <dbReference type="ChEBI" id="CHEBI:30413"/>
    </ligand>
    <ligandPart>
        <name>Fe</name>
        <dbReference type="ChEBI" id="CHEBI:18248"/>
    </ligandPart>
</feature>
<dbReference type="AlphaFoldDB" id="A0AAV8TWX0"/>
<keyword evidence="12" id="KW-1185">Reference proteome</keyword>
<feature type="transmembrane region" description="Helical" evidence="10">
    <location>
        <begin position="15"/>
        <end position="34"/>
    </location>
</feature>
<dbReference type="GO" id="GO:0020037">
    <property type="term" value="F:heme binding"/>
    <property type="evidence" value="ECO:0007669"/>
    <property type="project" value="InterPro"/>
</dbReference>
<sequence>MDKPRFAEFFIYQPIHLLFFLFVLVLLPLIFIQFRNILSPSPKRQHLPPGPRPWPIIGNILQMSNRPHVSLAKLAKVHGPLVSLRLGTQLLVIGSSPLAASEILKTQDRLLSGRKISKASLYEIDVLNRISIVSTSKCTDQWKYLRALSRTELFSAKAIGSQALLREKKVAEMVESLGVREGKVVNIGEAVFATVFNILGNLFFSRDVMRIADEGVGHGLKCLVWKMMEIAATPYLPDYFPVWDLQGQKRKISQCITEMYATWESDIKERREIQVQDSSKVDFLDVFIANGFDDQKINLLFLELFNAGTDTTTATVEWAMAELIKNKEAMNKVRQELSEFNQNPIKESQVGQLQYLNACVKETLRLHPPVPFLIPRCAAETCKVMDYTVPKNSQVIVNVWAIGRDPSVWEDPLSFKPERFIGTSLDFKGQNFELLPFGGGRRICPGLPMAARQVPLILATLIQSFDWSLPNGEDPQDLDMNDKFGLTLQKQQPLLLVPKRIKL</sequence>
<evidence type="ECO:0000256" key="9">
    <source>
        <dbReference type="RuleBase" id="RU000461"/>
    </source>
</evidence>
<dbReference type="PROSITE" id="PS00086">
    <property type="entry name" value="CYTOCHROME_P450"/>
    <property type="match status" value="1"/>
</dbReference>
<proteinExistence type="inferred from homology"/>
<dbReference type="InterPro" id="IPR036396">
    <property type="entry name" value="Cyt_P450_sf"/>
</dbReference>
<organism evidence="11 12">
    <name type="scientific">Erythroxylum novogranatense</name>
    <dbReference type="NCBI Taxonomy" id="1862640"/>
    <lineage>
        <taxon>Eukaryota</taxon>
        <taxon>Viridiplantae</taxon>
        <taxon>Streptophyta</taxon>
        <taxon>Embryophyta</taxon>
        <taxon>Tracheophyta</taxon>
        <taxon>Spermatophyta</taxon>
        <taxon>Magnoliopsida</taxon>
        <taxon>eudicotyledons</taxon>
        <taxon>Gunneridae</taxon>
        <taxon>Pentapetalae</taxon>
        <taxon>rosids</taxon>
        <taxon>fabids</taxon>
        <taxon>Malpighiales</taxon>
        <taxon>Erythroxylaceae</taxon>
        <taxon>Erythroxylum</taxon>
    </lineage>
</organism>
<dbReference type="PRINTS" id="PR00385">
    <property type="entry name" value="P450"/>
</dbReference>
<evidence type="ECO:0000313" key="12">
    <source>
        <dbReference type="Proteomes" id="UP001159364"/>
    </source>
</evidence>
<dbReference type="PANTHER" id="PTHR47950">
    <property type="entry name" value="CYTOCHROME P450, FAMILY 76, SUBFAMILY C, POLYPEPTIDE 5-RELATED"/>
    <property type="match status" value="1"/>
</dbReference>
<comment type="similarity">
    <text evidence="2 9">Belongs to the cytochrome P450 family.</text>
</comment>
<dbReference type="Proteomes" id="UP001159364">
    <property type="component" value="Linkage Group LG02"/>
</dbReference>
<keyword evidence="5 9" id="KW-0560">Oxidoreductase</keyword>
<evidence type="ECO:0000313" key="11">
    <source>
        <dbReference type="EMBL" id="KAJ8771422.1"/>
    </source>
</evidence>
<keyword evidence="10" id="KW-1133">Transmembrane helix</keyword>
<evidence type="ECO:0000256" key="7">
    <source>
        <dbReference type="ARBA" id="ARBA00023033"/>
    </source>
</evidence>
<dbReference type="PANTHER" id="PTHR47950:SF49">
    <property type="entry name" value="CYTOCHROME P450"/>
    <property type="match status" value="1"/>
</dbReference>
<evidence type="ECO:0000256" key="1">
    <source>
        <dbReference type="ARBA" id="ARBA00001971"/>
    </source>
</evidence>
<evidence type="ECO:0000256" key="2">
    <source>
        <dbReference type="ARBA" id="ARBA00010617"/>
    </source>
</evidence>
<dbReference type="Pfam" id="PF00067">
    <property type="entry name" value="p450"/>
    <property type="match status" value="1"/>
</dbReference>
<keyword evidence="10" id="KW-0472">Membrane</keyword>
<evidence type="ECO:0000256" key="6">
    <source>
        <dbReference type="ARBA" id="ARBA00023004"/>
    </source>
</evidence>
<protein>
    <recommendedName>
        <fullName evidence="13">Cytochrome P450</fullName>
    </recommendedName>
</protein>
<name>A0AAV8TWX0_9ROSI</name>
<keyword evidence="7 9" id="KW-0503">Monooxygenase</keyword>
<dbReference type="InterPro" id="IPR017972">
    <property type="entry name" value="Cyt_P450_CS"/>
</dbReference>
<comment type="caution">
    <text evidence="11">The sequence shown here is derived from an EMBL/GenBank/DDBJ whole genome shotgun (WGS) entry which is preliminary data.</text>
</comment>
<keyword evidence="10" id="KW-0812">Transmembrane</keyword>
<dbReference type="GO" id="GO:0005506">
    <property type="term" value="F:iron ion binding"/>
    <property type="evidence" value="ECO:0007669"/>
    <property type="project" value="InterPro"/>
</dbReference>
<gene>
    <name evidence="11" type="ORF">K2173_026599</name>
</gene>
<dbReference type="InterPro" id="IPR001128">
    <property type="entry name" value="Cyt_P450"/>
</dbReference>
<evidence type="ECO:0000256" key="3">
    <source>
        <dbReference type="ARBA" id="ARBA00022617"/>
    </source>
</evidence>
<evidence type="ECO:0000256" key="5">
    <source>
        <dbReference type="ARBA" id="ARBA00023002"/>
    </source>
</evidence>
<reference evidence="11 12" key="1">
    <citation type="submission" date="2021-09" db="EMBL/GenBank/DDBJ databases">
        <title>Genomic insights and catalytic innovation underlie evolution of tropane alkaloids biosynthesis.</title>
        <authorList>
            <person name="Wang Y.-J."/>
            <person name="Tian T."/>
            <person name="Huang J.-P."/>
            <person name="Huang S.-X."/>
        </authorList>
    </citation>
    <scope>NUCLEOTIDE SEQUENCE [LARGE SCALE GENOMIC DNA]</scope>
    <source>
        <strain evidence="11">KIB-2018</strain>
        <tissue evidence="11">Leaf</tissue>
    </source>
</reference>
<dbReference type="FunFam" id="1.10.630.10:FF:000126">
    <property type="entry name" value="Predicted protein"/>
    <property type="match status" value="1"/>
</dbReference>
<accession>A0AAV8TWX0</accession>
<comment type="cofactor">
    <cofactor evidence="1 8">
        <name>heme</name>
        <dbReference type="ChEBI" id="CHEBI:30413"/>
    </cofactor>
</comment>
<dbReference type="GO" id="GO:0016705">
    <property type="term" value="F:oxidoreductase activity, acting on paired donors, with incorporation or reduction of molecular oxygen"/>
    <property type="evidence" value="ECO:0007669"/>
    <property type="project" value="InterPro"/>
</dbReference>
<dbReference type="Gene3D" id="1.10.630.10">
    <property type="entry name" value="Cytochrome P450"/>
    <property type="match status" value="1"/>
</dbReference>
<dbReference type="CDD" id="cd11073">
    <property type="entry name" value="CYP76-like"/>
    <property type="match status" value="1"/>
</dbReference>
<evidence type="ECO:0000256" key="4">
    <source>
        <dbReference type="ARBA" id="ARBA00022723"/>
    </source>
</evidence>
<dbReference type="EMBL" id="JAIWQS010000002">
    <property type="protein sequence ID" value="KAJ8771422.1"/>
    <property type="molecule type" value="Genomic_DNA"/>
</dbReference>
<dbReference type="GO" id="GO:0004497">
    <property type="term" value="F:monooxygenase activity"/>
    <property type="evidence" value="ECO:0007669"/>
    <property type="project" value="UniProtKB-KW"/>
</dbReference>
<dbReference type="SUPFAM" id="SSF48264">
    <property type="entry name" value="Cytochrome P450"/>
    <property type="match status" value="1"/>
</dbReference>
<keyword evidence="4 8" id="KW-0479">Metal-binding</keyword>
<keyword evidence="3 8" id="KW-0349">Heme</keyword>
<evidence type="ECO:0000256" key="8">
    <source>
        <dbReference type="PIRSR" id="PIRSR602401-1"/>
    </source>
</evidence>
<keyword evidence="6 8" id="KW-0408">Iron</keyword>
<evidence type="ECO:0000256" key="10">
    <source>
        <dbReference type="SAM" id="Phobius"/>
    </source>
</evidence>